<proteinExistence type="predicted"/>
<protein>
    <submittedName>
        <fullName evidence="2">Uncharacterized protein</fullName>
    </submittedName>
</protein>
<dbReference type="AlphaFoldDB" id="R7SEG7"/>
<evidence type="ECO:0000256" key="1">
    <source>
        <dbReference type="SAM" id="MobiDB-lite"/>
    </source>
</evidence>
<feature type="compositionally biased region" description="Basic and acidic residues" evidence="1">
    <location>
        <begin position="40"/>
        <end position="50"/>
    </location>
</feature>
<reference evidence="3" key="1">
    <citation type="journal article" date="2012" name="Science">
        <title>The Paleozoic origin of enzymatic lignin decomposition reconstructed from 31 fungal genomes.</title>
        <authorList>
            <person name="Floudas D."/>
            <person name="Binder M."/>
            <person name="Riley R."/>
            <person name="Barry K."/>
            <person name="Blanchette R.A."/>
            <person name="Henrissat B."/>
            <person name="Martinez A.T."/>
            <person name="Otillar R."/>
            <person name="Spatafora J.W."/>
            <person name="Yadav J.S."/>
            <person name="Aerts A."/>
            <person name="Benoit I."/>
            <person name="Boyd A."/>
            <person name="Carlson A."/>
            <person name="Copeland A."/>
            <person name="Coutinho P.M."/>
            <person name="de Vries R.P."/>
            <person name="Ferreira P."/>
            <person name="Findley K."/>
            <person name="Foster B."/>
            <person name="Gaskell J."/>
            <person name="Glotzer D."/>
            <person name="Gorecki P."/>
            <person name="Heitman J."/>
            <person name="Hesse C."/>
            <person name="Hori C."/>
            <person name="Igarashi K."/>
            <person name="Jurgens J.A."/>
            <person name="Kallen N."/>
            <person name="Kersten P."/>
            <person name="Kohler A."/>
            <person name="Kuees U."/>
            <person name="Kumar T.K.A."/>
            <person name="Kuo A."/>
            <person name="LaButti K."/>
            <person name="Larrondo L.F."/>
            <person name="Lindquist E."/>
            <person name="Ling A."/>
            <person name="Lombard V."/>
            <person name="Lucas S."/>
            <person name="Lundell T."/>
            <person name="Martin R."/>
            <person name="McLaughlin D.J."/>
            <person name="Morgenstern I."/>
            <person name="Morin E."/>
            <person name="Murat C."/>
            <person name="Nagy L.G."/>
            <person name="Nolan M."/>
            <person name="Ohm R.A."/>
            <person name="Patyshakuliyeva A."/>
            <person name="Rokas A."/>
            <person name="Ruiz-Duenas F.J."/>
            <person name="Sabat G."/>
            <person name="Salamov A."/>
            <person name="Samejima M."/>
            <person name="Schmutz J."/>
            <person name="Slot J.C."/>
            <person name="St John F."/>
            <person name="Stenlid J."/>
            <person name="Sun H."/>
            <person name="Sun S."/>
            <person name="Syed K."/>
            <person name="Tsang A."/>
            <person name="Wiebenga A."/>
            <person name="Young D."/>
            <person name="Pisabarro A."/>
            <person name="Eastwood D.C."/>
            <person name="Martin F."/>
            <person name="Cullen D."/>
            <person name="Grigoriev I.V."/>
            <person name="Hibbett D.S."/>
        </authorList>
    </citation>
    <scope>NUCLEOTIDE SEQUENCE [LARGE SCALE GENOMIC DNA]</scope>
    <source>
        <strain evidence="3">RWD-64-598 SS2</strain>
    </source>
</reference>
<dbReference type="Proteomes" id="UP000053558">
    <property type="component" value="Unassembled WGS sequence"/>
</dbReference>
<evidence type="ECO:0000313" key="3">
    <source>
        <dbReference type="Proteomes" id="UP000053558"/>
    </source>
</evidence>
<dbReference type="EMBL" id="JH711593">
    <property type="protein sequence ID" value="EIW74230.1"/>
    <property type="molecule type" value="Genomic_DNA"/>
</dbReference>
<dbReference type="RefSeq" id="XP_007775590.1">
    <property type="nucleotide sequence ID" value="XM_007777400.1"/>
</dbReference>
<accession>R7SEG7</accession>
<dbReference type="GeneID" id="19211051"/>
<name>R7SEG7_CONPW</name>
<evidence type="ECO:0000313" key="2">
    <source>
        <dbReference type="EMBL" id="EIW74230.1"/>
    </source>
</evidence>
<keyword evidence="3" id="KW-1185">Reference proteome</keyword>
<organism evidence="2 3">
    <name type="scientific">Coniophora puteana (strain RWD-64-598)</name>
    <name type="common">Brown rot fungus</name>
    <dbReference type="NCBI Taxonomy" id="741705"/>
    <lineage>
        <taxon>Eukaryota</taxon>
        <taxon>Fungi</taxon>
        <taxon>Dikarya</taxon>
        <taxon>Basidiomycota</taxon>
        <taxon>Agaricomycotina</taxon>
        <taxon>Agaricomycetes</taxon>
        <taxon>Agaricomycetidae</taxon>
        <taxon>Boletales</taxon>
        <taxon>Coniophorineae</taxon>
        <taxon>Coniophoraceae</taxon>
        <taxon>Coniophora</taxon>
    </lineage>
</organism>
<feature type="region of interest" description="Disordered" evidence="1">
    <location>
        <begin position="32"/>
        <end position="57"/>
    </location>
</feature>
<dbReference type="KEGG" id="cput:CONPUDRAFT_85961"/>
<gene>
    <name evidence="2" type="ORF">CONPUDRAFT_85961</name>
</gene>
<sequence length="99" mass="11124">MLLGSHHQTSFDLCYVLKATRNTKRGTISVRIETSANSDEETRLRSEHQGPENVSSLGKWSHLAPWVWTTSSSRGTFVPYTLCYISAILKQPPVSETKD</sequence>